<sequence length="63" mass="6509">MGICETIGTNKAMFWMVDEGIVDVAGAIDVADTVVITGMGPSYEMIRDKAGVGSAELEGADAE</sequence>
<comment type="caution">
    <text evidence="1">The sequence shown here is derived from an EMBL/GenBank/DDBJ whole genome shotgun (WGS) entry which is preliminary data.</text>
</comment>
<keyword evidence="2" id="KW-1185">Reference proteome</keyword>
<dbReference type="EMBL" id="JAHRHJ020000009">
    <property type="protein sequence ID" value="KAH9300945.1"/>
    <property type="molecule type" value="Genomic_DNA"/>
</dbReference>
<accession>A0AA38CIA2</accession>
<proteinExistence type="predicted"/>
<feature type="non-terminal residue" evidence="1">
    <location>
        <position position="63"/>
    </location>
</feature>
<gene>
    <name evidence="1" type="ORF">KI387_012528</name>
</gene>
<dbReference type="AlphaFoldDB" id="A0AA38CIA2"/>
<dbReference type="Proteomes" id="UP000824469">
    <property type="component" value="Unassembled WGS sequence"/>
</dbReference>
<protein>
    <submittedName>
        <fullName evidence="1">Uncharacterized protein</fullName>
    </submittedName>
</protein>
<evidence type="ECO:0000313" key="1">
    <source>
        <dbReference type="EMBL" id="KAH9300945.1"/>
    </source>
</evidence>
<reference evidence="1 2" key="1">
    <citation type="journal article" date="2021" name="Nat. Plants">
        <title>The Taxus genome provides insights into paclitaxel biosynthesis.</title>
        <authorList>
            <person name="Xiong X."/>
            <person name="Gou J."/>
            <person name="Liao Q."/>
            <person name="Li Y."/>
            <person name="Zhou Q."/>
            <person name="Bi G."/>
            <person name="Li C."/>
            <person name="Du R."/>
            <person name="Wang X."/>
            <person name="Sun T."/>
            <person name="Guo L."/>
            <person name="Liang H."/>
            <person name="Lu P."/>
            <person name="Wu Y."/>
            <person name="Zhang Z."/>
            <person name="Ro D.K."/>
            <person name="Shang Y."/>
            <person name="Huang S."/>
            <person name="Yan J."/>
        </authorList>
    </citation>
    <scope>NUCLEOTIDE SEQUENCE [LARGE SCALE GENOMIC DNA]</scope>
    <source>
        <strain evidence="1">Ta-2019</strain>
    </source>
</reference>
<evidence type="ECO:0000313" key="2">
    <source>
        <dbReference type="Proteomes" id="UP000824469"/>
    </source>
</evidence>
<name>A0AA38CIA2_TAXCH</name>
<organism evidence="1 2">
    <name type="scientific">Taxus chinensis</name>
    <name type="common">Chinese yew</name>
    <name type="synonym">Taxus wallichiana var. chinensis</name>
    <dbReference type="NCBI Taxonomy" id="29808"/>
    <lineage>
        <taxon>Eukaryota</taxon>
        <taxon>Viridiplantae</taxon>
        <taxon>Streptophyta</taxon>
        <taxon>Embryophyta</taxon>
        <taxon>Tracheophyta</taxon>
        <taxon>Spermatophyta</taxon>
        <taxon>Pinopsida</taxon>
        <taxon>Pinidae</taxon>
        <taxon>Conifers II</taxon>
        <taxon>Cupressales</taxon>
        <taxon>Taxaceae</taxon>
        <taxon>Taxus</taxon>
    </lineage>
</organism>